<evidence type="ECO:0000313" key="3">
    <source>
        <dbReference type="EMBL" id="EQA43966.1"/>
    </source>
</evidence>
<dbReference type="OrthoDB" id="5622177at2"/>
<keyword evidence="4" id="KW-1185">Reference proteome</keyword>
<proteinExistence type="predicted"/>
<dbReference type="AlphaFoldDB" id="T0F7T1"/>
<dbReference type="Pfam" id="PF07179">
    <property type="entry name" value="SseB"/>
    <property type="match status" value="1"/>
</dbReference>
<evidence type="ECO:0000259" key="2">
    <source>
        <dbReference type="Pfam" id="PF14581"/>
    </source>
</evidence>
<dbReference type="STRING" id="1049789.LEP1GSC050_2837"/>
<dbReference type="Proteomes" id="UP000015454">
    <property type="component" value="Unassembled WGS sequence"/>
</dbReference>
<comment type="caution">
    <text evidence="3">The sequence shown here is derived from an EMBL/GenBank/DDBJ whole genome shotgun (WGS) entry which is preliminary data.</text>
</comment>
<evidence type="ECO:0000259" key="1">
    <source>
        <dbReference type="Pfam" id="PF07179"/>
    </source>
</evidence>
<evidence type="ECO:0000313" key="4">
    <source>
        <dbReference type="Proteomes" id="UP000015454"/>
    </source>
</evidence>
<dbReference type="Pfam" id="PF14581">
    <property type="entry name" value="SseB_C"/>
    <property type="match status" value="1"/>
</dbReference>
<name>T0F7T1_9LEPT</name>
<feature type="domain" description="SseB protein C-terminal" evidence="2">
    <location>
        <begin position="141"/>
        <end position="251"/>
    </location>
</feature>
<gene>
    <name evidence="3" type="primary">sseB</name>
    <name evidence="3" type="ORF">LEP1GSC050_2837</name>
</gene>
<dbReference type="RefSeq" id="WP_010571037.1">
    <property type="nucleotide sequence ID" value="NZ_AHMO02000008.1"/>
</dbReference>
<reference evidence="3" key="1">
    <citation type="submission" date="2013-05" db="EMBL/GenBank/DDBJ databases">
        <authorList>
            <person name="Harkins D.M."/>
            <person name="Durkin A.S."/>
            <person name="Brinkac L.M."/>
            <person name="Haft D.H."/>
            <person name="Selengut J.D."/>
            <person name="Sanka R."/>
            <person name="DePew J."/>
            <person name="Purushe J."/>
            <person name="Hartskeerl R.A."/>
            <person name="Ahmed A."/>
            <person name="van der Linden H."/>
            <person name="Goris M.G.A."/>
            <person name="Vinetz J.M."/>
            <person name="Sutton G.G."/>
            <person name="Nierman W.C."/>
            <person name="Fouts D.E."/>
        </authorList>
    </citation>
    <scope>NUCLEOTIDE SEQUENCE [LARGE SCALE GENOMIC DNA]</scope>
    <source>
        <strain evidence="3">5399</strain>
    </source>
</reference>
<accession>T0F7T1</accession>
<feature type="domain" description="SseB protein N-terminal" evidence="1">
    <location>
        <begin position="9"/>
        <end position="124"/>
    </location>
</feature>
<dbReference type="InterPro" id="IPR027945">
    <property type="entry name" value="SseB_C"/>
</dbReference>
<organism evidence="3 4">
    <name type="scientific">Leptospira broomii serovar Hurstbridge str. 5399</name>
    <dbReference type="NCBI Taxonomy" id="1049789"/>
    <lineage>
        <taxon>Bacteria</taxon>
        <taxon>Pseudomonadati</taxon>
        <taxon>Spirochaetota</taxon>
        <taxon>Spirochaetia</taxon>
        <taxon>Leptospirales</taxon>
        <taxon>Leptospiraceae</taxon>
        <taxon>Leptospira</taxon>
    </lineage>
</organism>
<dbReference type="InterPro" id="IPR009839">
    <property type="entry name" value="SseB_N"/>
</dbReference>
<sequence length="255" mass="28999">MLSHPENPLELALSKAATEPAYRPEFYRLLLESQLFVLGESDIEPDANGVLQSEASIQLINITFENEYYIPIFSSLRRLEEYISGKESYLNFEAKAFFQFTKGSQFFLNPGSDYGKILKAGEIEGLLNGSLWRPNERIEVKEETEIFLGQPSDYPHKLVDSLKLIFKEKKEVKRAYLARIFNPSSGDPGHILIGIEISNEADWDEVMKDTGFVAKEAMEGLIDFVRVNPLEKSSNSVSSYLINDTKPFFKRGFFG</sequence>
<protein>
    <submittedName>
        <fullName evidence="3">Protein SseB</fullName>
    </submittedName>
</protein>
<dbReference type="EMBL" id="AHMO02000008">
    <property type="protein sequence ID" value="EQA43966.1"/>
    <property type="molecule type" value="Genomic_DNA"/>
</dbReference>